<reference evidence="1 2" key="1">
    <citation type="submission" date="2022-11" db="EMBL/GenBank/DDBJ databases">
        <title>Viruses from the air-sea interface of a natural surface slick.</title>
        <authorList>
            <person name="Rahlff J."/>
            <person name="Holmfeldt K."/>
        </authorList>
    </citation>
    <scope>NUCLEOTIDE SEQUENCE [LARGE SCALE GENOMIC DNA]</scope>
    <source>
        <strain evidence="1 2">SMS4</strain>
    </source>
</reference>
<gene>
    <name evidence="1" type="ORF">ORJ04_02725</name>
</gene>
<organism evidence="1 2">
    <name type="scientific">Rheinheimera baltica</name>
    <dbReference type="NCBI Taxonomy" id="67576"/>
    <lineage>
        <taxon>Bacteria</taxon>
        <taxon>Pseudomonadati</taxon>
        <taxon>Pseudomonadota</taxon>
        <taxon>Gammaproteobacteria</taxon>
        <taxon>Chromatiales</taxon>
        <taxon>Chromatiaceae</taxon>
        <taxon>Rheinheimera</taxon>
    </lineage>
</organism>
<accession>A0ABT9HUQ8</accession>
<dbReference type="RefSeq" id="WP_305973640.1">
    <property type="nucleotide sequence ID" value="NZ_JAPJDZ010000004.1"/>
</dbReference>
<proteinExistence type="predicted"/>
<keyword evidence="2" id="KW-1185">Reference proteome</keyword>
<dbReference type="EMBL" id="JAPJDZ010000004">
    <property type="protein sequence ID" value="MDP5134857.1"/>
    <property type="molecule type" value="Genomic_DNA"/>
</dbReference>
<evidence type="ECO:0000313" key="1">
    <source>
        <dbReference type="EMBL" id="MDP5134857.1"/>
    </source>
</evidence>
<dbReference type="Proteomes" id="UP001231109">
    <property type="component" value="Unassembled WGS sequence"/>
</dbReference>
<protein>
    <submittedName>
        <fullName evidence="1">WbqC family protein</fullName>
    </submittedName>
</protein>
<name>A0ABT9HUQ8_9GAMM</name>
<dbReference type="Pfam" id="PF08889">
    <property type="entry name" value="WbqC"/>
    <property type="match status" value="1"/>
</dbReference>
<comment type="caution">
    <text evidence="1">The sequence shown here is derived from an EMBL/GenBank/DDBJ whole genome shotgun (WGS) entry which is preliminary data.</text>
</comment>
<evidence type="ECO:0000313" key="2">
    <source>
        <dbReference type="Proteomes" id="UP001231109"/>
    </source>
</evidence>
<dbReference type="InterPro" id="IPR014985">
    <property type="entry name" value="WbqC"/>
</dbReference>
<sequence>MQPTFLPWSGYFNLMASVDVFVFLDDAQFQKGSWHNRNRIPLNGKPHWLTVPVKHNTLSQSILQTEINMQSLWREKMVRQLQQVYARHPFSSELMAFTDVINDTSYISLAELNIALIQMVSNRIDINCQMLRSSELKIKGVRTERLLAMLNAISATHYLSPQGAESYLTADGFSQQSEVSLAYQTFEPQYYPQKKSTDFIPKLSILDVVMNMGWHGAKTYIK</sequence>